<organism evidence="3 4">
    <name type="scientific">Desulfomicrobium orale DSM 12838</name>
    <dbReference type="NCBI Taxonomy" id="888061"/>
    <lineage>
        <taxon>Bacteria</taxon>
        <taxon>Pseudomonadati</taxon>
        <taxon>Thermodesulfobacteriota</taxon>
        <taxon>Desulfovibrionia</taxon>
        <taxon>Desulfovibrionales</taxon>
        <taxon>Desulfomicrobiaceae</taxon>
        <taxon>Desulfomicrobium</taxon>
    </lineage>
</organism>
<gene>
    <name evidence="3" type="ORF">AXF15_01410</name>
</gene>
<evidence type="ECO:0000259" key="2">
    <source>
        <dbReference type="PROSITE" id="PS51782"/>
    </source>
</evidence>
<feature type="compositionally biased region" description="Gly residues" evidence="1">
    <location>
        <begin position="229"/>
        <end position="247"/>
    </location>
</feature>
<dbReference type="SMART" id="SM00257">
    <property type="entry name" value="LysM"/>
    <property type="match status" value="2"/>
</dbReference>
<dbReference type="KEGG" id="doa:AXF15_01410"/>
<dbReference type="CDD" id="cd00118">
    <property type="entry name" value="LysM"/>
    <property type="match status" value="1"/>
</dbReference>
<feature type="domain" description="LysM" evidence="2">
    <location>
        <begin position="127"/>
        <end position="180"/>
    </location>
</feature>
<dbReference type="Pfam" id="PF01476">
    <property type="entry name" value="LysM"/>
    <property type="match status" value="1"/>
</dbReference>
<evidence type="ECO:0000313" key="3">
    <source>
        <dbReference type="EMBL" id="AMD91906.1"/>
    </source>
</evidence>
<keyword evidence="4" id="KW-1185">Reference proteome</keyword>
<feature type="region of interest" description="Disordered" evidence="1">
    <location>
        <begin position="205"/>
        <end position="285"/>
    </location>
</feature>
<dbReference type="Proteomes" id="UP000063964">
    <property type="component" value="Chromosome"/>
</dbReference>
<feature type="domain" description="LysM" evidence="2">
    <location>
        <begin position="54"/>
        <end position="106"/>
    </location>
</feature>
<dbReference type="InterPro" id="IPR018392">
    <property type="entry name" value="LysM"/>
</dbReference>
<protein>
    <recommendedName>
        <fullName evidence="2">LysM domain-containing protein</fullName>
    </recommendedName>
</protein>
<dbReference type="PROSITE" id="PS51782">
    <property type="entry name" value="LYSM"/>
    <property type="match status" value="2"/>
</dbReference>
<dbReference type="AlphaFoldDB" id="A0A109W5D0"/>
<dbReference type="STRING" id="888061.AXF15_01410"/>
<dbReference type="InterPro" id="IPR036779">
    <property type="entry name" value="LysM_dom_sf"/>
</dbReference>
<dbReference type="Gene3D" id="3.10.350.10">
    <property type="entry name" value="LysM domain"/>
    <property type="match status" value="2"/>
</dbReference>
<feature type="compositionally biased region" description="Gly residues" evidence="1">
    <location>
        <begin position="212"/>
        <end position="222"/>
    </location>
</feature>
<sequence length="569" mass="62217">MTKFPAQYMVSKRLVFLILAAGLLTSATRPGFAEKPLRLFFEKNIETAKRPEPQTHTVREGEWLIRILEEKGYTRQEIRELLPVVKELNPDITDLNKLRPGQTLQLPDEPPATLKIRPAIPPESKKKTYTVKSGDTLVSILKREGVPQELIFKDYLGLFLELNPQISDINKLRVGQEIVLPVPGSAPAAAVPAVPDKAPANATAVAAPVSAGQGGSPGGANGTGSPNATGGGTAGPGGPAQGHGGHGAAPSGAQAKLPVQTVKPKPPAAEKPVNATEEKEEEKKPVTGLPFVRSVLEQMRFRFTPGQEALYPLPKGGWLHVDLVDSPIFDTPWGEKVIFALTPKNQEWIDNAEALGMRVCPVSPDWSLQEVLEKLTETYPQAFRLWAKDRDLVRFKDGMSITLKGPQMVVIERRLSEKAVYMLWPRQTPTEPSLPQGLPEVLSQGRIKVIELDAYNKPSRLPSRPRGSVYIPVATHTDLLQAMRLKKLDGREPQNLAELLRMLQGKDMLHQGMARAAWYSGPKSLAVQVPAWLVSPGSGKIILLDSRFSDESLISILTQAGYTCFVLPN</sequence>
<name>A0A109W5D0_9BACT</name>
<dbReference type="EMBL" id="CP014230">
    <property type="protein sequence ID" value="AMD91906.1"/>
    <property type="molecule type" value="Genomic_DNA"/>
</dbReference>
<proteinExistence type="predicted"/>
<accession>A0A109W5D0</accession>
<evidence type="ECO:0000313" key="4">
    <source>
        <dbReference type="Proteomes" id="UP000063964"/>
    </source>
</evidence>
<evidence type="ECO:0000256" key="1">
    <source>
        <dbReference type="SAM" id="MobiDB-lite"/>
    </source>
</evidence>
<reference evidence="4" key="1">
    <citation type="submission" date="2016-02" db="EMBL/GenBank/DDBJ databases">
        <authorList>
            <person name="Holder M.E."/>
            <person name="Ajami N.J."/>
            <person name="Petrosino J.F."/>
        </authorList>
    </citation>
    <scope>NUCLEOTIDE SEQUENCE [LARGE SCALE GENOMIC DNA]</scope>
    <source>
        <strain evidence="4">DSM 12838</strain>
    </source>
</reference>